<dbReference type="CDD" id="cd07177">
    <property type="entry name" value="terB_like"/>
    <property type="match status" value="1"/>
</dbReference>
<comment type="similarity">
    <text evidence="1">Belongs to the hemerythrin family.</text>
</comment>
<dbReference type="GO" id="GO:0046872">
    <property type="term" value="F:metal ion binding"/>
    <property type="evidence" value="ECO:0007669"/>
    <property type="project" value="UniProtKB-KW"/>
</dbReference>
<evidence type="ECO:0000259" key="5">
    <source>
        <dbReference type="Pfam" id="PF01814"/>
    </source>
</evidence>
<proteinExistence type="inferred from homology"/>
<dbReference type="STRING" id="1817772.A2527_00600"/>
<dbReference type="InterPro" id="IPR012312">
    <property type="entry name" value="Hemerythrin-like"/>
</dbReference>
<evidence type="ECO:0000256" key="4">
    <source>
        <dbReference type="ARBA" id="ARBA00023004"/>
    </source>
</evidence>
<dbReference type="EMBL" id="MFNE01000039">
    <property type="protein sequence ID" value="OGG94337.1"/>
    <property type="molecule type" value="Genomic_DNA"/>
</dbReference>
<dbReference type="Proteomes" id="UP000178449">
    <property type="component" value="Unassembled WGS sequence"/>
</dbReference>
<dbReference type="CDD" id="cd12107">
    <property type="entry name" value="Hemerythrin"/>
    <property type="match status" value="1"/>
</dbReference>
<dbReference type="GO" id="GO:0005344">
    <property type="term" value="F:oxygen carrier activity"/>
    <property type="evidence" value="ECO:0007669"/>
    <property type="project" value="UniProtKB-KW"/>
</dbReference>
<dbReference type="NCBIfam" id="TIGR02481">
    <property type="entry name" value="hemeryth_dom"/>
    <property type="match status" value="1"/>
</dbReference>
<protein>
    <recommendedName>
        <fullName evidence="5">Hemerythrin-like domain-containing protein</fullName>
    </recommendedName>
</protein>
<reference evidence="6 7" key="1">
    <citation type="journal article" date="2016" name="Nat. Commun.">
        <title>Thousands of microbial genomes shed light on interconnected biogeochemical processes in an aquifer system.</title>
        <authorList>
            <person name="Anantharaman K."/>
            <person name="Brown C.T."/>
            <person name="Hug L.A."/>
            <person name="Sharon I."/>
            <person name="Castelle C.J."/>
            <person name="Probst A.J."/>
            <person name="Thomas B.C."/>
            <person name="Singh A."/>
            <person name="Wilkins M.J."/>
            <person name="Karaoz U."/>
            <person name="Brodie E.L."/>
            <person name="Williams K.H."/>
            <person name="Hubbard S.S."/>
            <person name="Banfield J.F."/>
        </authorList>
    </citation>
    <scope>NUCLEOTIDE SEQUENCE [LARGE SCALE GENOMIC DNA]</scope>
</reference>
<dbReference type="Gene3D" id="1.20.120.50">
    <property type="entry name" value="Hemerythrin-like"/>
    <property type="match status" value="1"/>
</dbReference>
<keyword evidence="4" id="KW-0408">Iron</keyword>
<dbReference type="InterPro" id="IPR035938">
    <property type="entry name" value="Hemerythrin-like_sf"/>
</dbReference>
<name>A0A1F6G893_9PROT</name>
<feature type="domain" description="Hemerythrin-like" evidence="5">
    <location>
        <begin position="156"/>
        <end position="263"/>
    </location>
</feature>
<evidence type="ECO:0000313" key="7">
    <source>
        <dbReference type="Proteomes" id="UP000178449"/>
    </source>
</evidence>
<dbReference type="InterPro" id="IPR016131">
    <property type="entry name" value="Haemerythrin_Fe_BS"/>
</dbReference>
<dbReference type="Gene3D" id="1.10.3680.10">
    <property type="entry name" value="TerB-like"/>
    <property type="match status" value="1"/>
</dbReference>
<dbReference type="PANTHER" id="PTHR37164:SF1">
    <property type="entry name" value="BACTERIOHEMERYTHRIN"/>
    <property type="match status" value="1"/>
</dbReference>
<accession>A0A1F6G893</accession>
<evidence type="ECO:0000256" key="2">
    <source>
        <dbReference type="ARBA" id="ARBA00022621"/>
    </source>
</evidence>
<dbReference type="PROSITE" id="PS00550">
    <property type="entry name" value="HEMERYTHRINS"/>
    <property type="match status" value="1"/>
</dbReference>
<dbReference type="SUPFAM" id="SSF158682">
    <property type="entry name" value="TerB-like"/>
    <property type="match status" value="1"/>
</dbReference>
<dbReference type="InterPro" id="IPR029024">
    <property type="entry name" value="TerB-like"/>
</dbReference>
<dbReference type="InterPro" id="IPR050669">
    <property type="entry name" value="Hemerythrin"/>
</dbReference>
<evidence type="ECO:0000256" key="3">
    <source>
        <dbReference type="ARBA" id="ARBA00022723"/>
    </source>
</evidence>
<organism evidence="6 7">
    <name type="scientific">Candidatus Lambdaproteobacteria bacterium RIFOXYD2_FULL_50_16</name>
    <dbReference type="NCBI Taxonomy" id="1817772"/>
    <lineage>
        <taxon>Bacteria</taxon>
        <taxon>Pseudomonadati</taxon>
        <taxon>Pseudomonadota</taxon>
        <taxon>Candidatus Lambdaproteobacteria</taxon>
    </lineage>
</organism>
<dbReference type="AlphaFoldDB" id="A0A1F6G893"/>
<keyword evidence="3" id="KW-0479">Metal-binding</keyword>
<evidence type="ECO:0000313" key="6">
    <source>
        <dbReference type="EMBL" id="OGG94337.1"/>
    </source>
</evidence>
<sequence length="412" mass="47529">MDKQDLLSTLFLAKALAKYDGDVHRTEQVILNDLMVGFEISEEELAAYSHGRKLQETLERFTSEKNRDFLADILSLIACADGKLEEKEKKFIGEVFKRVGSSKKIETLLGPEGEQELIKIYNQIDELAYYYRQQSNAIQFDSGQAGIKLETDSCHVAFMDQQHSELLNKFGEYIGASELSTPKTKELLIFIKNYIVNHFSLEETQMVKWKYPKEEVHKKEHQLYVAAFEDLLNQYDSTNEPNSLKAGIIGMRDWFIKHINRFDHRMGFYFKTSLLAERQIKKVLIFGESEEEAKATRHGLEQMGLTDITVAFKERDLWNCFKLINVNLLVMHRSGTTFEDLSVANKIRQQIPGLPMLFLPTQENVAHFKETAWNLKLLGPKTQVSRFPYRWGELSGKLHEALYATASKPVVL</sequence>
<gene>
    <name evidence="6" type="ORF">A2527_00600</name>
</gene>
<dbReference type="PANTHER" id="PTHR37164">
    <property type="entry name" value="BACTERIOHEMERYTHRIN"/>
    <property type="match status" value="1"/>
</dbReference>
<keyword evidence="2" id="KW-0561">Oxygen transport</keyword>
<dbReference type="InterPro" id="IPR012827">
    <property type="entry name" value="Hemerythrin_metal-bd"/>
</dbReference>
<comment type="caution">
    <text evidence="6">The sequence shown here is derived from an EMBL/GenBank/DDBJ whole genome shotgun (WGS) entry which is preliminary data.</text>
</comment>
<dbReference type="Pfam" id="PF01814">
    <property type="entry name" value="Hemerythrin"/>
    <property type="match status" value="1"/>
</dbReference>
<keyword evidence="2" id="KW-0813">Transport</keyword>
<dbReference type="SUPFAM" id="SSF47188">
    <property type="entry name" value="Hemerythrin-like"/>
    <property type="match status" value="1"/>
</dbReference>
<evidence type="ECO:0000256" key="1">
    <source>
        <dbReference type="ARBA" id="ARBA00010587"/>
    </source>
</evidence>